<protein>
    <submittedName>
        <fullName evidence="1">Uncharacterized protein</fullName>
    </submittedName>
</protein>
<dbReference type="AlphaFoldDB" id="A0A9X1V3J0"/>
<dbReference type="RefSeq" id="WP_240713369.1">
    <property type="nucleotide sequence ID" value="NZ_JAKVTV010000002.1"/>
</dbReference>
<keyword evidence="2" id="KW-1185">Reference proteome</keyword>
<organism evidence="1 2">
    <name type="scientific">Christiangramia lutea</name>
    <dbReference type="NCBI Taxonomy" id="1607951"/>
    <lineage>
        <taxon>Bacteria</taxon>
        <taxon>Pseudomonadati</taxon>
        <taxon>Bacteroidota</taxon>
        <taxon>Flavobacteriia</taxon>
        <taxon>Flavobacteriales</taxon>
        <taxon>Flavobacteriaceae</taxon>
        <taxon>Christiangramia</taxon>
    </lineage>
</organism>
<comment type="caution">
    <text evidence="1">The sequence shown here is derived from an EMBL/GenBank/DDBJ whole genome shotgun (WGS) entry which is preliminary data.</text>
</comment>
<accession>A0A9X1V3J0</accession>
<sequence length="241" mass="27962">MLELITREECLNRNKILAAYVQNVQAEVYAPGKNYPLFIPGENYLEEKQKWVELSEEECAERNKPVLEEFEPIRDNIQVVPEIGRFKAETILTTTSDNFEDHISLFGQELSRLDQNLGWGGIQFIMDFPFNWLSSLDTIRDLEALNWFKKMDIEDDFSGAILAGGNDLDVLIRHLLNLRKDNIEFQDISFCGLNAASIGSICKYGNVHYLFYDLQEKEKFDEEIDKTSLEQIPFGACYYQF</sequence>
<dbReference type="EMBL" id="JAKVTV010000002">
    <property type="protein sequence ID" value="MCH4823205.1"/>
    <property type="molecule type" value="Genomic_DNA"/>
</dbReference>
<dbReference type="Proteomes" id="UP001139226">
    <property type="component" value="Unassembled WGS sequence"/>
</dbReference>
<evidence type="ECO:0000313" key="1">
    <source>
        <dbReference type="EMBL" id="MCH4823205.1"/>
    </source>
</evidence>
<gene>
    <name evidence="1" type="ORF">ML462_08460</name>
</gene>
<name>A0A9X1V3J0_9FLAO</name>
<proteinExistence type="predicted"/>
<evidence type="ECO:0000313" key="2">
    <source>
        <dbReference type="Proteomes" id="UP001139226"/>
    </source>
</evidence>
<reference evidence="1" key="1">
    <citation type="submission" date="2022-03" db="EMBL/GenBank/DDBJ databases">
        <title>Gramella crocea sp. nov., isolated from activated sludge of a seafood processing plant.</title>
        <authorList>
            <person name="Zhang X."/>
        </authorList>
    </citation>
    <scope>NUCLEOTIDE SEQUENCE</scope>
    <source>
        <strain evidence="1">YJ019</strain>
    </source>
</reference>